<evidence type="ECO:0000256" key="1">
    <source>
        <dbReference type="SAM" id="MobiDB-lite"/>
    </source>
</evidence>
<feature type="region of interest" description="Disordered" evidence="1">
    <location>
        <begin position="32"/>
        <end position="64"/>
    </location>
</feature>
<keyword evidence="3" id="KW-1185">Reference proteome</keyword>
<accession>A0A8J7IDX7</accession>
<organism evidence="2 3">
    <name type="scientific">Dendronalium phyllosphericum CENA369</name>
    <dbReference type="NCBI Taxonomy" id="1725256"/>
    <lineage>
        <taxon>Bacteria</taxon>
        <taxon>Bacillati</taxon>
        <taxon>Cyanobacteriota</taxon>
        <taxon>Cyanophyceae</taxon>
        <taxon>Nostocales</taxon>
        <taxon>Nostocaceae</taxon>
        <taxon>Dendronalium</taxon>
        <taxon>Dendronalium phyllosphericum</taxon>
    </lineage>
</organism>
<dbReference type="AlphaFoldDB" id="A0A8J7IDX7"/>
<proteinExistence type="predicted"/>
<evidence type="ECO:0000313" key="3">
    <source>
        <dbReference type="Proteomes" id="UP000662314"/>
    </source>
</evidence>
<dbReference type="Proteomes" id="UP000662314">
    <property type="component" value="Unassembled WGS sequence"/>
</dbReference>
<name>A0A8J7IDX7_9NOST</name>
<gene>
    <name evidence="2" type="ORF">I8752_25400</name>
</gene>
<evidence type="ECO:0000313" key="2">
    <source>
        <dbReference type="EMBL" id="MBH8576267.1"/>
    </source>
</evidence>
<dbReference type="EMBL" id="JAECZA010000228">
    <property type="protein sequence ID" value="MBH8576267.1"/>
    <property type="molecule type" value="Genomic_DNA"/>
</dbReference>
<protein>
    <submittedName>
        <fullName evidence="2">Uncharacterized protein</fullName>
    </submittedName>
</protein>
<comment type="caution">
    <text evidence="2">The sequence shown here is derived from an EMBL/GenBank/DDBJ whole genome shotgun (WGS) entry which is preliminary data.</text>
</comment>
<dbReference type="RefSeq" id="WP_214435004.1">
    <property type="nucleotide sequence ID" value="NZ_CAWPUQ010000155.1"/>
</dbReference>
<sequence length="102" mass="10957">MSDRIITSNLLVALSTEQQQLLAGGRNFSVGNRGFGDNNDEGDFGGFGEDEGDSDESDLGNNTRNIRLRSGSLRLGGGDNFSGGGFSDRRGITFLKLTFFSR</sequence>
<reference evidence="2 3" key="1">
    <citation type="journal article" date="2021" name="Int. J. Syst. Evol. Microbiol.">
        <title>Amazonocrinis nigriterrae gen. nov., sp. nov., Atlanticothrix silvestris gen. nov., sp. nov. and Dendronalium phyllosphericum gen. nov., sp. nov., nostocacean cyanobacteria from Brazilian environments.</title>
        <authorList>
            <person name="Alvarenga D.O."/>
            <person name="Andreote A.P.D."/>
            <person name="Branco L.H.Z."/>
            <person name="Delbaje E."/>
            <person name="Cruz R.B."/>
            <person name="Varani A.M."/>
            <person name="Fiore M.F."/>
        </authorList>
    </citation>
    <scope>NUCLEOTIDE SEQUENCE [LARGE SCALE GENOMIC DNA]</scope>
    <source>
        <strain evidence="2 3">CENA369</strain>
    </source>
</reference>
<feature type="compositionally biased region" description="Acidic residues" evidence="1">
    <location>
        <begin position="38"/>
        <end position="58"/>
    </location>
</feature>